<comment type="subcellular location">
    <subcellularLocation>
        <location evidence="1 7">Cytoplasm</location>
    </subcellularLocation>
</comment>
<dbReference type="SUPFAM" id="SSF50249">
    <property type="entry name" value="Nucleic acid-binding proteins"/>
    <property type="match status" value="2"/>
</dbReference>
<dbReference type="UniPathway" id="UPA00345"/>
<dbReference type="EMBL" id="LBUE01000011">
    <property type="protein sequence ID" value="KKQ55987.1"/>
    <property type="molecule type" value="Genomic_DNA"/>
</dbReference>
<dbReference type="SUPFAM" id="SSF50104">
    <property type="entry name" value="Translation proteins SH3-like domain"/>
    <property type="match status" value="1"/>
</dbReference>
<accession>A0A0G0IMQ1</accession>
<evidence type="ECO:0000259" key="10">
    <source>
        <dbReference type="SMART" id="SM00841"/>
    </source>
</evidence>
<dbReference type="GO" id="GO:0003746">
    <property type="term" value="F:translation elongation factor activity"/>
    <property type="evidence" value="ECO:0007669"/>
    <property type="project" value="UniProtKB-UniRule"/>
</dbReference>
<comment type="caution">
    <text evidence="12">The sequence shown here is derived from an EMBL/GenBank/DDBJ whole genome shotgun (WGS) entry which is preliminary data.</text>
</comment>
<dbReference type="SMART" id="SM01185">
    <property type="entry name" value="EFP"/>
    <property type="match status" value="1"/>
</dbReference>
<evidence type="ECO:0000256" key="6">
    <source>
        <dbReference type="ARBA" id="ARBA00022917"/>
    </source>
</evidence>
<dbReference type="Pfam" id="PF09285">
    <property type="entry name" value="Elong-fact-P_C"/>
    <property type="match status" value="1"/>
</dbReference>
<keyword evidence="5 7" id="KW-0251">Elongation factor</keyword>
<dbReference type="Gene3D" id="2.40.50.140">
    <property type="entry name" value="Nucleic acid-binding proteins"/>
    <property type="match status" value="2"/>
</dbReference>
<dbReference type="NCBIfam" id="NF001810">
    <property type="entry name" value="PRK00529.1"/>
    <property type="match status" value="1"/>
</dbReference>
<dbReference type="AlphaFoldDB" id="A0A0G0IMQ1"/>
<dbReference type="PIRSF" id="PIRSF005901">
    <property type="entry name" value="EF-P"/>
    <property type="match status" value="1"/>
</dbReference>
<evidence type="ECO:0000256" key="4">
    <source>
        <dbReference type="ARBA" id="ARBA00022490"/>
    </source>
</evidence>
<protein>
    <recommendedName>
        <fullName evidence="7 8">Elongation factor P</fullName>
        <shortName evidence="7">EF-P</shortName>
    </recommendedName>
</protein>
<name>A0A0G0IMQ1_9BACT</name>
<dbReference type="GO" id="GO:0043043">
    <property type="term" value="P:peptide biosynthetic process"/>
    <property type="evidence" value="ECO:0007669"/>
    <property type="project" value="InterPro"/>
</dbReference>
<comment type="similarity">
    <text evidence="3 7 9">Belongs to the elongation factor P family.</text>
</comment>
<gene>
    <name evidence="7" type="primary">efp</name>
    <name evidence="12" type="ORF">US75_C0011G0004</name>
</gene>
<dbReference type="PANTHER" id="PTHR30053:SF14">
    <property type="entry name" value="TRANSLATION ELONGATION FACTOR KOW-LIKE DOMAIN-CONTAINING PROTEIN"/>
    <property type="match status" value="1"/>
</dbReference>
<evidence type="ECO:0000313" key="13">
    <source>
        <dbReference type="Proteomes" id="UP000034096"/>
    </source>
</evidence>
<dbReference type="FunFam" id="2.40.50.140:FF:000004">
    <property type="entry name" value="Elongation factor P"/>
    <property type="match status" value="1"/>
</dbReference>
<dbReference type="STRING" id="1618583.US75_C0011G0004"/>
<dbReference type="InterPro" id="IPR001059">
    <property type="entry name" value="Transl_elong_P/YeiP_cen"/>
</dbReference>
<dbReference type="SMART" id="SM00841">
    <property type="entry name" value="Elong-fact-P_C"/>
    <property type="match status" value="1"/>
</dbReference>
<dbReference type="Proteomes" id="UP000034096">
    <property type="component" value="Unassembled WGS sequence"/>
</dbReference>
<dbReference type="Gene3D" id="2.30.30.30">
    <property type="match status" value="1"/>
</dbReference>
<dbReference type="InterPro" id="IPR015365">
    <property type="entry name" value="Elong-fact-P_C"/>
</dbReference>
<dbReference type="InterPro" id="IPR012340">
    <property type="entry name" value="NA-bd_OB-fold"/>
</dbReference>
<comment type="function">
    <text evidence="7">Involved in peptide bond synthesis. Stimulates efficient translation and peptide-bond synthesis on native or reconstituted 70S ribosomes in vitro. Probably functions indirectly by altering the affinity of the ribosome for aminoacyl-tRNA, thus increasing their reactivity as acceptors for peptidyl transferase.</text>
</comment>
<evidence type="ECO:0000256" key="1">
    <source>
        <dbReference type="ARBA" id="ARBA00004496"/>
    </source>
</evidence>
<evidence type="ECO:0000256" key="2">
    <source>
        <dbReference type="ARBA" id="ARBA00004815"/>
    </source>
</evidence>
<dbReference type="InterPro" id="IPR008991">
    <property type="entry name" value="Translation_prot_SH3-like_sf"/>
</dbReference>
<proteinExistence type="inferred from homology"/>
<dbReference type="HAMAP" id="MF_00141">
    <property type="entry name" value="EF_P"/>
    <property type="match status" value="1"/>
</dbReference>
<evidence type="ECO:0000256" key="5">
    <source>
        <dbReference type="ARBA" id="ARBA00022768"/>
    </source>
</evidence>
<dbReference type="InterPro" id="IPR020599">
    <property type="entry name" value="Transl_elong_fac_P/YeiP"/>
</dbReference>
<feature type="domain" description="Translation elongation factor P/YeiP central" evidence="11">
    <location>
        <begin position="69"/>
        <end position="123"/>
    </location>
</feature>
<sequence>MSTINAGNITKGSFIIYKNVPHYVTKTDFMSPGKGSPIMRVKMKNAATGAACEFTYKSNEQVEVADMTKRDMNFLYSDASEAMFIDPRTYDQASVPLTLIEGKVGYLIPNQKCIVLWHGEKAIGVEVPPNVILTVTEAQEAIAGNRVNAPKKPVILETGIEIQAPIFIKTGDKISVDTTTGQYLARINQ</sequence>
<dbReference type="CDD" id="cd05794">
    <property type="entry name" value="S1_EF-P_repeat_2"/>
    <property type="match status" value="1"/>
</dbReference>
<keyword evidence="6 7" id="KW-0648">Protein biosynthesis</keyword>
<comment type="pathway">
    <text evidence="2 7">Protein biosynthesis; polypeptide chain elongation.</text>
</comment>
<evidence type="ECO:0000256" key="7">
    <source>
        <dbReference type="HAMAP-Rule" id="MF_00141"/>
    </source>
</evidence>
<dbReference type="Pfam" id="PF08207">
    <property type="entry name" value="EFP_N"/>
    <property type="match status" value="1"/>
</dbReference>
<dbReference type="InterPro" id="IPR014722">
    <property type="entry name" value="Rib_uL2_dom2"/>
</dbReference>
<evidence type="ECO:0000256" key="9">
    <source>
        <dbReference type="RuleBase" id="RU004389"/>
    </source>
</evidence>
<organism evidence="12 13">
    <name type="scientific">Candidatus Woesebacteria bacterium GW2011_GWC1_38_13</name>
    <dbReference type="NCBI Taxonomy" id="1618583"/>
    <lineage>
        <taxon>Bacteria</taxon>
        <taxon>Candidatus Woeseibacteriota</taxon>
    </lineage>
</organism>
<reference evidence="12 13" key="1">
    <citation type="journal article" date="2015" name="Nature">
        <title>rRNA introns, odd ribosomes, and small enigmatic genomes across a large radiation of phyla.</title>
        <authorList>
            <person name="Brown C.T."/>
            <person name="Hug L.A."/>
            <person name="Thomas B.C."/>
            <person name="Sharon I."/>
            <person name="Castelle C.J."/>
            <person name="Singh A."/>
            <person name="Wilkins M.J."/>
            <person name="Williams K.H."/>
            <person name="Banfield J.F."/>
        </authorList>
    </citation>
    <scope>NUCLEOTIDE SEQUENCE [LARGE SCALE GENOMIC DNA]</scope>
</reference>
<dbReference type="InterPro" id="IPR011768">
    <property type="entry name" value="Transl_elongation_fac_P"/>
</dbReference>
<keyword evidence="4 7" id="KW-0963">Cytoplasm</keyword>
<dbReference type="GO" id="GO:0005829">
    <property type="term" value="C:cytosol"/>
    <property type="evidence" value="ECO:0007669"/>
    <property type="project" value="UniProtKB-ARBA"/>
</dbReference>
<dbReference type="PANTHER" id="PTHR30053">
    <property type="entry name" value="ELONGATION FACTOR P"/>
    <property type="match status" value="1"/>
</dbReference>
<dbReference type="InterPro" id="IPR013185">
    <property type="entry name" value="Transl_elong_KOW-like"/>
</dbReference>
<dbReference type="NCBIfam" id="TIGR00038">
    <property type="entry name" value="efp"/>
    <property type="match status" value="1"/>
</dbReference>
<dbReference type="CDD" id="cd04470">
    <property type="entry name" value="S1_EF-P_repeat_1"/>
    <property type="match status" value="1"/>
</dbReference>
<evidence type="ECO:0000313" key="12">
    <source>
        <dbReference type="EMBL" id="KKQ55987.1"/>
    </source>
</evidence>
<evidence type="ECO:0000259" key="11">
    <source>
        <dbReference type="SMART" id="SM01185"/>
    </source>
</evidence>
<dbReference type="Pfam" id="PF01132">
    <property type="entry name" value="EFP"/>
    <property type="match status" value="1"/>
</dbReference>
<evidence type="ECO:0000256" key="8">
    <source>
        <dbReference type="NCBIfam" id="TIGR00038"/>
    </source>
</evidence>
<evidence type="ECO:0000256" key="3">
    <source>
        <dbReference type="ARBA" id="ARBA00009479"/>
    </source>
</evidence>
<feature type="domain" description="Elongation factor P C-terminal" evidence="10">
    <location>
        <begin position="131"/>
        <end position="186"/>
    </location>
</feature>